<dbReference type="RefSeq" id="WP_108963209.1">
    <property type="nucleotide sequence ID" value="NZ_QEFB01000013.1"/>
</dbReference>
<feature type="transmembrane region" description="Helical" evidence="6">
    <location>
        <begin position="218"/>
        <end position="242"/>
    </location>
</feature>
<comment type="subcellular location">
    <subcellularLocation>
        <location evidence="1">Cell membrane</location>
        <topology evidence="1">Multi-pass membrane protein</topology>
    </subcellularLocation>
</comment>
<evidence type="ECO:0000256" key="1">
    <source>
        <dbReference type="ARBA" id="ARBA00004651"/>
    </source>
</evidence>
<dbReference type="GO" id="GO:0005886">
    <property type="term" value="C:plasma membrane"/>
    <property type="evidence" value="ECO:0007669"/>
    <property type="project" value="UniProtKB-SubCell"/>
</dbReference>
<evidence type="ECO:0000259" key="7">
    <source>
        <dbReference type="Pfam" id="PF02687"/>
    </source>
</evidence>
<dbReference type="InterPro" id="IPR003838">
    <property type="entry name" value="ABC3_permease_C"/>
</dbReference>
<dbReference type="Pfam" id="PF02687">
    <property type="entry name" value="FtsX"/>
    <property type="match status" value="1"/>
</dbReference>
<feature type="transmembrane region" description="Helical" evidence="6">
    <location>
        <begin position="137"/>
        <end position="159"/>
    </location>
</feature>
<evidence type="ECO:0000313" key="8">
    <source>
        <dbReference type="EMBL" id="PWC06149.1"/>
    </source>
</evidence>
<proteinExistence type="predicted"/>
<keyword evidence="3 6" id="KW-0812">Transmembrane</keyword>
<gene>
    <name evidence="8" type="ORF">DF223_11005</name>
</gene>
<feature type="transmembrane region" description="Helical" evidence="6">
    <location>
        <begin position="431"/>
        <end position="449"/>
    </location>
</feature>
<keyword evidence="4 6" id="KW-1133">Transmembrane helix</keyword>
<name>A0A2U1TB85_9MICO</name>
<feature type="transmembrane region" description="Helical" evidence="6">
    <location>
        <begin position="403"/>
        <end position="425"/>
    </location>
</feature>
<organism evidence="8 9">
    <name type="scientific">Mycetocola zhujimingii</name>
    <dbReference type="NCBI Taxonomy" id="2079792"/>
    <lineage>
        <taxon>Bacteria</taxon>
        <taxon>Bacillati</taxon>
        <taxon>Actinomycetota</taxon>
        <taxon>Actinomycetes</taxon>
        <taxon>Micrococcales</taxon>
        <taxon>Microbacteriaceae</taxon>
        <taxon>Mycetocola</taxon>
    </lineage>
</organism>
<feature type="transmembrane region" description="Helical" evidence="6">
    <location>
        <begin position="171"/>
        <end position="197"/>
    </location>
</feature>
<evidence type="ECO:0000256" key="4">
    <source>
        <dbReference type="ARBA" id="ARBA00022989"/>
    </source>
</evidence>
<accession>A0A2U1TB85</accession>
<evidence type="ECO:0000256" key="2">
    <source>
        <dbReference type="ARBA" id="ARBA00022475"/>
    </source>
</evidence>
<evidence type="ECO:0000256" key="3">
    <source>
        <dbReference type="ARBA" id="ARBA00022692"/>
    </source>
</evidence>
<feature type="transmembrane region" description="Helical" evidence="6">
    <location>
        <begin position="38"/>
        <end position="65"/>
    </location>
</feature>
<sequence>MTATTAFSPPTASASRSSGRAPIARLTWLLARPSAQSAAVLVLPGIAFAVTTALMLIVLGGGLMFSRWTLADNADAAVYQMLSVLALVLLLVPLASLGGAAARLSARRRDDRLATLRLLGATPGVVTQMTVLESTAIAVLGSVAGIVLYLVAMPFVGLIPFGGAAIGAGELWVGPGVLALVVVAVAALAAISAAIGLRQVTISPLGVRTRQSAPKMHWMRLVIGVVAILVAYLLLSSMAGIADMALTILVLGTGIGIGIGVLNLIGPWALGIAAKLSLRRAKTAAQLIAARGILESPKAAWRQVSGVAMTSFIAVVAGTGVAFVNTLTGDYDDATMLLLADVRTGIIITVVMSFLMVACSVGVNQAATVLDRRDLYVSLDRLGMPREVIESSRSRTVMGPLRFVAFGSALIGAVLVLPLVGITIVIAPASLLVIAGCLIGGVLLVWLSLKATSPVLTRVLSQPERL</sequence>
<keyword evidence="9" id="KW-1185">Reference proteome</keyword>
<feature type="transmembrane region" description="Helical" evidence="6">
    <location>
        <begin position="77"/>
        <end position="102"/>
    </location>
</feature>
<dbReference type="Proteomes" id="UP000244962">
    <property type="component" value="Unassembled WGS sequence"/>
</dbReference>
<evidence type="ECO:0000256" key="6">
    <source>
        <dbReference type="SAM" id="Phobius"/>
    </source>
</evidence>
<feature type="transmembrane region" description="Helical" evidence="6">
    <location>
        <begin position="344"/>
        <end position="363"/>
    </location>
</feature>
<feature type="domain" description="ABC3 transporter permease C-terminal" evidence="7">
    <location>
        <begin position="104"/>
        <end position="192"/>
    </location>
</feature>
<feature type="transmembrane region" description="Helical" evidence="6">
    <location>
        <begin position="248"/>
        <end position="270"/>
    </location>
</feature>
<dbReference type="EMBL" id="QEFB01000013">
    <property type="protein sequence ID" value="PWC06149.1"/>
    <property type="molecule type" value="Genomic_DNA"/>
</dbReference>
<feature type="transmembrane region" description="Helical" evidence="6">
    <location>
        <begin position="304"/>
        <end position="324"/>
    </location>
</feature>
<protein>
    <submittedName>
        <fullName evidence="8">Permease</fullName>
    </submittedName>
</protein>
<comment type="caution">
    <text evidence="8">The sequence shown here is derived from an EMBL/GenBank/DDBJ whole genome shotgun (WGS) entry which is preliminary data.</text>
</comment>
<keyword evidence="5 6" id="KW-0472">Membrane</keyword>
<dbReference type="AlphaFoldDB" id="A0A2U1TB85"/>
<evidence type="ECO:0000256" key="5">
    <source>
        <dbReference type="ARBA" id="ARBA00023136"/>
    </source>
</evidence>
<keyword evidence="2" id="KW-1003">Cell membrane</keyword>
<evidence type="ECO:0000313" key="9">
    <source>
        <dbReference type="Proteomes" id="UP000244962"/>
    </source>
</evidence>
<reference evidence="9" key="1">
    <citation type="submission" date="2018-04" db="EMBL/GenBank/DDBJ databases">
        <authorList>
            <person name="Liu S."/>
            <person name="Wang Z."/>
            <person name="Li J."/>
        </authorList>
    </citation>
    <scope>NUCLEOTIDE SEQUENCE [LARGE SCALE GENOMIC DNA]</scope>
    <source>
        <strain evidence="9">622</strain>
    </source>
</reference>